<organism evidence="7 8">
    <name type="scientific">Anaerobaca lacustris</name>
    <dbReference type="NCBI Taxonomy" id="3044600"/>
    <lineage>
        <taxon>Bacteria</taxon>
        <taxon>Pseudomonadati</taxon>
        <taxon>Planctomycetota</taxon>
        <taxon>Phycisphaerae</taxon>
        <taxon>Sedimentisphaerales</taxon>
        <taxon>Anaerobacaceae</taxon>
        <taxon>Anaerobaca</taxon>
    </lineage>
</organism>
<evidence type="ECO:0000313" key="7">
    <source>
        <dbReference type="EMBL" id="MDI6451790.1"/>
    </source>
</evidence>
<dbReference type="CDD" id="cd03064">
    <property type="entry name" value="TRX_Fd_NuoE"/>
    <property type="match status" value="1"/>
</dbReference>
<gene>
    <name evidence="7" type="ORF">QJ522_22200</name>
</gene>
<name>A0AAW6U4L0_9BACT</name>
<keyword evidence="5" id="KW-0411">Iron-sulfur</keyword>
<dbReference type="PANTHER" id="PTHR43342">
    <property type="entry name" value="NADH-QUINONE OXIDOREDUCTASE, E SUBUNIT"/>
    <property type="match status" value="1"/>
</dbReference>
<dbReference type="Pfam" id="PF01257">
    <property type="entry name" value="2Fe-2S_thioredx"/>
    <property type="match status" value="1"/>
</dbReference>
<comment type="caution">
    <text evidence="7">The sequence shown here is derived from an EMBL/GenBank/DDBJ whole genome shotgun (WGS) entry which is preliminary data.</text>
</comment>
<accession>A0AAW6U4L0</accession>
<evidence type="ECO:0000256" key="1">
    <source>
        <dbReference type="ARBA" id="ARBA00010643"/>
    </source>
</evidence>
<evidence type="ECO:0000313" key="8">
    <source>
        <dbReference type="Proteomes" id="UP001431776"/>
    </source>
</evidence>
<dbReference type="Proteomes" id="UP001431776">
    <property type="component" value="Unassembled WGS sequence"/>
</dbReference>
<dbReference type="InterPro" id="IPR036249">
    <property type="entry name" value="Thioredoxin-like_sf"/>
</dbReference>
<proteinExistence type="inferred from homology"/>
<dbReference type="InterPro" id="IPR042128">
    <property type="entry name" value="NuoE_dom"/>
</dbReference>
<keyword evidence="8" id="KW-1185">Reference proteome</keyword>
<dbReference type="GO" id="GO:0016491">
    <property type="term" value="F:oxidoreductase activity"/>
    <property type="evidence" value="ECO:0007669"/>
    <property type="project" value="InterPro"/>
</dbReference>
<dbReference type="SUPFAM" id="SSF52833">
    <property type="entry name" value="Thioredoxin-like"/>
    <property type="match status" value="1"/>
</dbReference>
<dbReference type="InterPro" id="IPR041921">
    <property type="entry name" value="NuoE_N"/>
</dbReference>
<keyword evidence="4" id="KW-0408">Iron</keyword>
<keyword evidence="2" id="KW-0001">2Fe-2S</keyword>
<evidence type="ECO:0000256" key="6">
    <source>
        <dbReference type="ARBA" id="ARBA00034078"/>
    </source>
</evidence>
<dbReference type="InterPro" id="IPR028431">
    <property type="entry name" value="NADP_DH_HndA-like"/>
</dbReference>
<keyword evidence="3" id="KW-0479">Metal-binding</keyword>
<evidence type="ECO:0000256" key="3">
    <source>
        <dbReference type="ARBA" id="ARBA00022723"/>
    </source>
</evidence>
<comment type="cofactor">
    <cofactor evidence="6">
        <name>[2Fe-2S] cluster</name>
        <dbReference type="ChEBI" id="CHEBI:190135"/>
    </cofactor>
</comment>
<dbReference type="GO" id="GO:0051537">
    <property type="term" value="F:2 iron, 2 sulfur cluster binding"/>
    <property type="evidence" value="ECO:0007669"/>
    <property type="project" value="UniProtKB-KW"/>
</dbReference>
<protein>
    <submittedName>
        <fullName evidence="7">NAD(P)H-dependent oxidoreductase subunit E</fullName>
    </submittedName>
</protein>
<dbReference type="EMBL" id="JASCXX010000055">
    <property type="protein sequence ID" value="MDI6451790.1"/>
    <property type="molecule type" value="Genomic_DNA"/>
</dbReference>
<dbReference type="PROSITE" id="PS01099">
    <property type="entry name" value="COMPLEX1_24K"/>
    <property type="match status" value="1"/>
</dbReference>
<sequence length="282" mass="30578">MDDRTVETIVAEQHGSLGGMLSILTAIQSEYGYLPEDALRRVAAATGESLTDIYAVVTFYKAFSLKPRGKHLVSVCLGTACHVRGAPRVADEFIRQLGIASGETTPDKEFTLETVNCLGACALGPIVVVDGRYYSNVRKSQAAEILKRTREGLDQPRENRRFPLSVRCPHCRQSLMDTAHPIDNVPSIRLTMSWDGDSQPLYLSSLHGSLRSVCDREIPAHSITVLACPMCGGDLIGESSCSECGADMARMTIDKGATLMVCARRGCAGRRLDLETTPAEAD</sequence>
<evidence type="ECO:0000256" key="5">
    <source>
        <dbReference type="ARBA" id="ARBA00023014"/>
    </source>
</evidence>
<evidence type="ECO:0000256" key="2">
    <source>
        <dbReference type="ARBA" id="ARBA00022714"/>
    </source>
</evidence>
<dbReference type="AlphaFoldDB" id="A0AAW6U4L0"/>
<evidence type="ECO:0000256" key="4">
    <source>
        <dbReference type="ARBA" id="ARBA00023004"/>
    </source>
</evidence>
<dbReference type="Gene3D" id="1.10.10.1590">
    <property type="entry name" value="NADH-quinone oxidoreductase subunit E"/>
    <property type="match status" value="1"/>
</dbReference>
<dbReference type="Gene3D" id="3.40.30.10">
    <property type="entry name" value="Glutaredoxin"/>
    <property type="match status" value="1"/>
</dbReference>
<reference evidence="7" key="1">
    <citation type="submission" date="2023-05" db="EMBL/GenBank/DDBJ databases">
        <title>Anaerotaeda fermentans gen. nov., sp. nov., a novel anaerobic planctomycete of the new family within the order Sedimentisphaerales isolated from Taman Peninsula, Russia.</title>
        <authorList>
            <person name="Khomyakova M.A."/>
            <person name="Merkel A.Y."/>
            <person name="Slobodkin A.I."/>
        </authorList>
    </citation>
    <scope>NUCLEOTIDE SEQUENCE</scope>
    <source>
        <strain evidence="7">M17dextr</strain>
    </source>
</reference>
<dbReference type="RefSeq" id="WP_349247197.1">
    <property type="nucleotide sequence ID" value="NZ_JASCXX010000055.1"/>
</dbReference>
<comment type="similarity">
    <text evidence="1">Belongs to the complex I 24 kDa subunit family.</text>
</comment>
<dbReference type="PANTHER" id="PTHR43342:SF1">
    <property type="entry name" value="BIFURCATING [FEFE] HYDROGENASE GAMMA SUBUNIT"/>
    <property type="match status" value="1"/>
</dbReference>
<dbReference type="InterPro" id="IPR002023">
    <property type="entry name" value="NuoE-like"/>
</dbReference>
<dbReference type="GO" id="GO:0046872">
    <property type="term" value="F:metal ion binding"/>
    <property type="evidence" value="ECO:0007669"/>
    <property type="project" value="UniProtKB-KW"/>
</dbReference>